<name>A0A371E849_MUCPR</name>
<comment type="caution">
    <text evidence="1">The sequence shown here is derived from an EMBL/GenBank/DDBJ whole genome shotgun (WGS) entry which is preliminary data.</text>
</comment>
<sequence>MTEGKYVYKFYNLEAKKSSKFQKGKMVILDNYKKNERQVDPTFDESESSNRPQRLHQLSSRLKDFVVGNDSDPFDEEIINFSLFANCESMTFQKASCHENWRNSMSGEVHAIEKNKT</sequence>
<evidence type="ECO:0000313" key="2">
    <source>
        <dbReference type="Proteomes" id="UP000257109"/>
    </source>
</evidence>
<dbReference type="Proteomes" id="UP000257109">
    <property type="component" value="Unassembled WGS sequence"/>
</dbReference>
<evidence type="ECO:0000313" key="1">
    <source>
        <dbReference type="EMBL" id="RDX62177.1"/>
    </source>
</evidence>
<dbReference type="AlphaFoldDB" id="A0A371E849"/>
<organism evidence="1 2">
    <name type="scientific">Mucuna pruriens</name>
    <name type="common">Velvet bean</name>
    <name type="synonym">Dolichos pruriens</name>
    <dbReference type="NCBI Taxonomy" id="157652"/>
    <lineage>
        <taxon>Eukaryota</taxon>
        <taxon>Viridiplantae</taxon>
        <taxon>Streptophyta</taxon>
        <taxon>Embryophyta</taxon>
        <taxon>Tracheophyta</taxon>
        <taxon>Spermatophyta</taxon>
        <taxon>Magnoliopsida</taxon>
        <taxon>eudicotyledons</taxon>
        <taxon>Gunneridae</taxon>
        <taxon>Pentapetalae</taxon>
        <taxon>rosids</taxon>
        <taxon>fabids</taxon>
        <taxon>Fabales</taxon>
        <taxon>Fabaceae</taxon>
        <taxon>Papilionoideae</taxon>
        <taxon>50 kb inversion clade</taxon>
        <taxon>NPAAA clade</taxon>
        <taxon>indigoferoid/millettioid clade</taxon>
        <taxon>Phaseoleae</taxon>
        <taxon>Mucuna</taxon>
    </lineage>
</organism>
<accession>A0A371E849</accession>
<dbReference type="EMBL" id="QJKJ01015642">
    <property type="protein sequence ID" value="RDX62177.1"/>
    <property type="molecule type" value="Genomic_DNA"/>
</dbReference>
<feature type="non-terminal residue" evidence="1">
    <location>
        <position position="1"/>
    </location>
</feature>
<protein>
    <submittedName>
        <fullName evidence="1">Uncharacterized protein</fullName>
    </submittedName>
</protein>
<keyword evidence="2" id="KW-1185">Reference proteome</keyword>
<proteinExistence type="predicted"/>
<reference evidence="1" key="1">
    <citation type="submission" date="2018-05" db="EMBL/GenBank/DDBJ databases">
        <title>Draft genome of Mucuna pruriens seed.</title>
        <authorList>
            <person name="Nnadi N.E."/>
            <person name="Vos R."/>
            <person name="Hasami M.H."/>
            <person name="Devisetty U.K."/>
            <person name="Aguiy J.C."/>
        </authorList>
    </citation>
    <scope>NUCLEOTIDE SEQUENCE [LARGE SCALE GENOMIC DNA]</scope>
    <source>
        <strain evidence="1">JCA_2017</strain>
    </source>
</reference>
<gene>
    <name evidence="1" type="ORF">CR513_59515</name>
</gene>